<evidence type="ECO:0000313" key="1">
    <source>
        <dbReference type="EMBL" id="XCO77233.1"/>
    </source>
</evidence>
<sequence length="176" mass="18847">MPRVEANLDSATKNAFHSLAKRSGTTEAALLRRVIAALVKANPGGPATPDAEDVRSMRLTVRVTPDIFEAVTEAARDAGATRPGIVLGTLRARFLEAPTLLPVEAEAVSRAAYQLSMAGINLNQLVRSLHLGRSDTLPTIGQVVVETAAAVNTLREQLRSLTETATVRWAPEEGWQ</sequence>
<dbReference type="EMBL" id="CP159925">
    <property type="protein sequence ID" value="XCO77233.1"/>
    <property type="molecule type" value="Genomic_DNA"/>
</dbReference>
<reference evidence="1" key="1">
    <citation type="submission" date="2024-06" db="EMBL/GenBank/DDBJ databases">
        <authorList>
            <person name="Li S."/>
        </authorList>
    </citation>
    <scope>NUCLEOTIDE SEQUENCE</scope>
    <source>
        <strain evidence="1">SR10</strain>
    </source>
</reference>
<protein>
    <recommendedName>
        <fullName evidence="2">Plasmid mobilization relaxosome protein MobC</fullName>
    </recommendedName>
</protein>
<accession>A0AAU8N190</accession>
<proteinExistence type="predicted"/>
<dbReference type="AlphaFoldDB" id="A0AAU8N190"/>
<organism evidence="1">
    <name type="scientific">Lysobacter firmicutimachus</name>
    <dbReference type="NCBI Taxonomy" id="1792846"/>
    <lineage>
        <taxon>Bacteria</taxon>
        <taxon>Pseudomonadati</taxon>
        <taxon>Pseudomonadota</taxon>
        <taxon>Gammaproteobacteria</taxon>
        <taxon>Lysobacterales</taxon>
        <taxon>Lysobacteraceae</taxon>
        <taxon>Lysobacter</taxon>
    </lineage>
</organism>
<name>A0AAU8N190_9GAMM</name>
<gene>
    <name evidence="1" type="ORF">ABU614_10765</name>
</gene>
<dbReference type="RefSeq" id="WP_363800573.1">
    <property type="nucleotide sequence ID" value="NZ_CP159925.1"/>
</dbReference>
<evidence type="ECO:0008006" key="2">
    <source>
        <dbReference type="Google" id="ProtNLM"/>
    </source>
</evidence>